<gene>
    <name evidence="1" type="ORF">g.123892</name>
</gene>
<accession>A0A2S2NFY4</accession>
<sequence>MFFDGRQRFRVQIGHLDAHRRRRIAGTAKRDEHGTVPGRGGHQISVHRAPRGRVFVAGPHAVDVAELGRIPRQPQFVVVLGTYGRETGGLHPLHGQDLVQHAVSGHRYRAEVTRKRRLRPGSCSGDAVVVRIIPSVHHRSVTTAVLVVAEQSARDQRAKPRDVAQRLTRRVPETVVRRDERLAVQEKLQIVLRVSEQCADGPPDPFAAAREHVQRTVPARPPDVAPAQLQVLVRAERALDPHSAGVARPVLLVHPSLFGFDLDTPDARHVRRWQRRVVRTHSHQASGPPETFVLPAGWPVRPHESVDFAQLVGGHAHRHGHVDVAAVGEKRTPHSVAKPQSHGQCFGRRSFTAAVIGLVFHHSNHCTVGGHRQNHVGVALALVTPHLVAQRQLLRRLHQSRRPHCRLDHNIFTSKQLLRLRLNLRTSNPSAMNV</sequence>
<reference evidence="1" key="1">
    <citation type="submission" date="2018-04" db="EMBL/GenBank/DDBJ databases">
        <title>Transcriptome of Schizaphis graminum biotype I.</title>
        <authorList>
            <person name="Scully E.D."/>
            <person name="Geib S.M."/>
            <person name="Palmer N.A."/>
            <person name="Koch K."/>
            <person name="Bradshaw J."/>
            <person name="Heng-Moss T."/>
            <person name="Sarath G."/>
        </authorList>
    </citation>
    <scope>NUCLEOTIDE SEQUENCE</scope>
</reference>
<proteinExistence type="predicted"/>
<organism evidence="1">
    <name type="scientific">Schizaphis graminum</name>
    <name type="common">Green bug aphid</name>
    <dbReference type="NCBI Taxonomy" id="13262"/>
    <lineage>
        <taxon>Eukaryota</taxon>
        <taxon>Metazoa</taxon>
        <taxon>Ecdysozoa</taxon>
        <taxon>Arthropoda</taxon>
        <taxon>Hexapoda</taxon>
        <taxon>Insecta</taxon>
        <taxon>Pterygota</taxon>
        <taxon>Neoptera</taxon>
        <taxon>Paraneoptera</taxon>
        <taxon>Hemiptera</taxon>
        <taxon>Sternorrhyncha</taxon>
        <taxon>Aphidomorpha</taxon>
        <taxon>Aphidoidea</taxon>
        <taxon>Aphididae</taxon>
        <taxon>Aphidini</taxon>
        <taxon>Schizaphis</taxon>
    </lineage>
</organism>
<name>A0A2S2NFY4_SCHGA</name>
<evidence type="ECO:0000313" key="1">
    <source>
        <dbReference type="EMBL" id="MBY16113.1"/>
    </source>
</evidence>
<protein>
    <submittedName>
        <fullName evidence="1">Uncharacterized protein</fullName>
    </submittedName>
</protein>
<dbReference type="EMBL" id="GGMR01003494">
    <property type="protein sequence ID" value="MBY16113.1"/>
    <property type="molecule type" value="Transcribed_RNA"/>
</dbReference>
<dbReference type="AlphaFoldDB" id="A0A2S2NFY4"/>